<organism evidence="3 4">
    <name type="scientific">Nocardia donostiensis</name>
    <dbReference type="NCBI Taxonomy" id="1538463"/>
    <lineage>
        <taxon>Bacteria</taxon>
        <taxon>Bacillati</taxon>
        <taxon>Actinomycetota</taxon>
        <taxon>Actinomycetes</taxon>
        <taxon>Mycobacteriales</taxon>
        <taxon>Nocardiaceae</taxon>
        <taxon>Nocardia</taxon>
    </lineage>
</organism>
<evidence type="ECO:0000313" key="3">
    <source>
        <dbReference type="EMBL" id="ONM47635.1"/>
    </source>
</evidence>
<name>A0A1V2TDS1_9NOCA</name>
<dbReference type="NCBIfam" id="TIGR01552">
    <property type="entry name" value="phd_fam"/>
    <property type="match status" value="1"/>
</dbReference>
<dbReference type="InterPro" id="IPR006442">
    <property type="entry name" value="Antitoxin_Phd/YefM"/>
</dbReference>
<dbReference type="EMBL" id="MUMY01000014">
    <property type="protein sequence ID" value="ONM47635.1"/>
    <property type="molecule type" value="Genomic_DNA"/>
</dbReference>
<dbReference type="AlphaFoldDB" id="A0A1V2TDS1"/>
<accession>A0A1V2TDS1</accession>
<comment type="function">
    <text evidence="2">Antitoxin component of a type II toxin-antitoxin (TA) system.</text>
</comment>
<evidence type="ECO:0000256" key="1">
    <source>
        <dbReference type="ARBA" id="ARBA00009981"/>
    </source>
</evidence>
<comment type="similarity">
    <text evidence="1 2">Belongs to the phD/YefM antitoxin family.</text>
</comment>
<gene>
    <name evidence="3" type="ORF">B0T46_17240</name>
</gene>
<comment type="caution">
    <text evidence="3">The sequence shown here is derived from an EMBL/GenBank/DDBJ whole genome shotgun (WGS) entry which is preliminary data.</text>
</comment>
<protein>
    <recommendedName>
        <fullName evidence="2">Antitoxin</fullName>
    </recommendedName>
</protein>
<proteinExistence type="inferred from homology"/>
<dbReference type="Pfam" id="PF02604">
    <property type="entry name" value="PhdYeFM_antitox"/>
    <property type="match status" value="1"/>
</dbReference>
<dbReference type="RefSeq" id="WP_077118450.1">
    <property type="nucleotide sequence ID" value="NZ_LOKT01000006.1"/>
</dbReference>
<keyword evidence="4" id="KW-1185">Reference proteome</keyword>
<dbReference type="OrthoDB" id="4559193at2"/>
<evidence type="ECO:0000313" key="4">
    <source>
        <dbReference type="Proteomes" id="UP000188836"/>
    </source>
</evidence>
<reference evidence="3 4" key="1">
    <citation type="journal article" date="2016" name="Antonie Van Leeuwenhoek">
        <title>Nocardia donostiensis sp. nov., isolated from human respiratory specimens.</title>
        <authorList>
            <person name="Ercibengoa M."/>
            <person name="Bell M."/>
            <person name="Marimon J.M."/>
            <person name="Humrighouse B."/>
            <person name="Klenk H.P."/>
            <person name="Potter G."/>
            <person name="Perez-Trallero E."/>
        </authorList>
    </citation>
    <scope>NUCLEOTIDE SEQUENCE [LARGE SCALE GENOMIC DNA]</scope>
    <source>
        <strain evidence="3 4">X1655</strain>
    </source>
</reference>
<sequence>MSTYNLRDLRTRLGAIVRNVAATGEEVVIIDSGTEVAVLISMADYERLHEHADLADALRLRRMREVPFETMTMSEMVTALGVDPETVLAS</sequence>
<dbReference type="Gene3D" id="3.40.1620.10">
    <property type="entry name" value="YefM-like domain"/>
    <property type="match status" value="1"/>
</dbReference>
<dbReference type="SUPFAM" id="SSF143120">
    <property type="entry name" value="YefM-like"/>
    <property type="match status" value="1"/>
</dbReference>
<dbReference type="STRING" id="1538463.B0T36_10060"/>
<dbReference type="Proteomes" id="UP000188836">
    <property type="component" value="Unassembled WGS sequence"/>
</dbReference>
<dbReference type="InterPro" id="IPR036165">
    <property type="entry name" value="YefM-like_sf"/>
</dbReference>
<evidence type="ECO:0000256" key="2">
    <source>
        <dbReference type="RuleBase" id="RU362080"/>
    </source>
</evidence>